<dbReference type="OrthoDB" id="9801813at2"/>
<dbReference type="PANTHER" id="PTHR43581:SF2">
    <property type="entry name" value="EXCINUCLEASE ATPASE SUBUNIT"/>
    <property type="match status" value="1"/>
</dbReference>
<proteinExistence type="predicted"/>
<dbReference type="AlphaFoldDB" id="A0A1T4QP87"/>
<evidence type="ECO:0000259" key="1">
    <source>
        <dbReference type="Pfam" id="PF13175"/>
    </source>
</evidence>
<dbReference type="CDD" id="cd00267">
    <property type="entry name" value="ABC_ATPase"/>
    <property type="match status" value="1"/>
</dbReference>
<gene>
    <name evidence="2" type="ORF">SAMN02745174_02392</name>
</gene>
<evidence type="ECO:0000313" key="3">
    <source>
        <dbReference type="Proteomes" id="UP000191153"/>
    </source>
</evidence>
<protein>
    <submittedName>
        <fullName evidence="2">AAA domain-containing protein, putative AbiEii toxin, Type IV TA system</fullName>
    </submittedName>
</protein>
<dbReference type="RefSeq" id="WP_159443640.1">
    <property type="nucleotide sequence ID" value="NZ_FUWX01000027.1"/>
</dbReference>
<dbReference type="InterPro" id="IPR041685">
    <property type="entry name" value="AAA_GajA/Old/RecF-like"/>
</dbReference>
<dbReference type="EMBL" id="FUWX01000027">
    <property type="protein sequence ID" value="SKA05281.1"/>
    <property type="molecule type" value="Genomic_DNA"/>
</dbReference>
<dbReference type="InterPro" id="IPR027417">
    <property type="entry name" value="P-loop_NTPase"/>
</dbReference>
<reference evidence="2 3" key="1">
    <citation type="submission" date="2017-02" db="EMBL/GenBank/DDBJ databases">
        <authorList>
            <person name="Peterson S.W."/>
        </authorList>
    </citation>
    <scope>NUCLEOTIDE SEQUENCE [LARGE SCALE GENOMIC DNA]</scope>
    <source>
        <strain evidence="2 3">ATCC 700028</strain>
    </source>
</reference>
<dbReference type="Gene3D" id="3.40.50.300">
    <property type="entry name" value="P-loop containing nucleotide triphosphate hydrolases"/>
    <property type="match status" value="2"/>
</dbReference>
<dbReference type="Pfam" id="PF13175">
    <property type="entry name" value="AAA_15"/>
    <property type="match status" value="1"/>
</dbReference>
<dbReference type="InterPro" id="IPR051396">
    <property type="entry name" value="Bact_Antivir_Def_Nuclease"/>
</dbReference>
<keyword evidence="3" id="KW-1185">Reference proteome</keyword>
<dbReference type="STRING" id="180163.SAMN02745174_02392"/>
<organism evidence="2 3">
    <name type="scientific">Cetobacterium ceti</name>
    <dbReference type="NCBI Taxonomy" id="180163"/>
    <lineage>
        <taxon>Bacteria</taxon>
        <taxon>Fusobacteriati</taxon>
        <taxon>Fusobacteriota</taxon>
        <taxon>Fusobacteriia</taxon>
        <taxon>Fusobacteriales</taxon>
        <taxon>Fusobacteriaceae</taxon>
        <taxon>Cetobacterium</taxon>
    </lineage>
</organism>
<evidence type="ECO:0000313" key="2">
    <source>
        <dbReference type="EMBL" id="SKA05281.1"/>
    </source>
</evidence>
<dbReference type="PANTHER" id="PTHR43581">
    <property type="entry name" value="ATP/GTP PHOSPHATASE"/>
    <property type="match status" value="1"/>
</dbReference>
<dbReference type="SUPFAM" id="SSF52540">
    <property type="entry name" value="P-loop containing nucleoside triphosphate hydrolases"/>
    <property type="match status" value="1"/>
</dbReference>
<sequence length="626" mass="73956">MQLKQLYISSFKNLENININFNNKTINSFVGKNGIGKSNILEAIIEIFLFLLERGKIIDFSFKIEYKKYDKEIKIEYNKNKNELKMSYKEDGKFKNSQIVEEIKIGDLPETIVLYYAGQNERLKNYVLEYEKVYLGKSGVNFTKKENPDIRNIFGLTTIHKNISMLLLLVYKNHFTKEILKRLEISEEFIEGKLILKKPYKYSGKTPAMSKYDEERFWKVRGKIRKCLDILAEGNTGDNKNGKEGFFEKEEKYYITLQRNILEKLSEEFSIQELFFIFDDMRIIELFDCLKLKIKKSTNKLIDFNNLSEGENQSLLISTIIEIFNNKECLFLFDEPDAFLHPEWQIKFIQQLQSQKTNNHIIKSTHNLSTIIYLKDEILLCYQNNNELEVKKSDHNLIIQELSSNLINLSKDDIVTSLKYRFEIENKSIVLVEGKTDCIIIEEAWKKVMNKDMPFKLIPVGGHEIIQRILMDNTLILENNENKLIGIFDFDDAYNSWNKLKNQKNFDNFEVDYRKCLTIRNKNMFSLLLPVPKNKDIESLVLSDNNKTFEGDSKLSIELLFYSLDKEVDKYFQDKKSVGGKYKYFSGKKMEFATKIVPFLDKDKFKYFEPLLIKLEKIIYCDEYKN</sequence>
<feature type="domain" description="Endonuclease GajA/Old nuclease/RecF-like AAA" evidence="1">
    <location>
        <begin position="1"/>
        <end position="368"/>
    </location>
</feature>
<accession>A0A1T4QP87</accession>
<name>A0A1T4QP87_9FUSO</name>
<dbReference type="Proteomes" id="UP000191153">
    <property type="component" value="Unassembled WGS sequence"/>
</dbReference>